<reference evidence="4 5" key="1">
    <citation type="journal article" date="2016" name="Mol. Biol. Evol.">
        <title>Comparative Genomics of Early-Diverging Mushroom-Forming Fungi Provides Insights into the Origins of Lignocellulose Decay Capabilities.</title>
        <authorList>
            <person name="Nagy L.G."/>
            <person name="Riley R."/>
            <person name="Tritt A."/>
            <person name="Adam C."/>
            <person name="Daum C."/>
            <person name="Floudas D."/>
            <person name="Sun H."/>
            <person name="Yadav J.S."/>
            <person name="Pangilinan J."/>
            <person name="Larsson K.H."/>
            <person name="Matsuura K."/>
            <person name="Barry K."/>
            <person name="Labutti K."/>
            <person name="Kuo R."/>
            <person name="Ohm R.A."/>
            <person name="Bhattacharya S.S."/>
            <person name="Shirouzu T."/>
            <person name="Yoshinaga Y."/>
            <person name="Martin F.M."/>
            <person name="Grigoriev I.V."/>
            <person name="Hibbett D.S."/>
        </authorList>
    </citation>
    <scope>NUCLEOTIDE SEQUENCE [LARGE SCALE GENOMIC DNA]</scope>
    <source>
        <strain evidence="4 5">HHB14362 ss-1</strain>
    </source>
</reference>
<dbReference type="Pfam" id="PF00856">
    <property type="entry name" value="SET"/>
    <property type="match status" value="1"/>
</dbReference>
<dbReference type="CDD" id="cd10540">
    <property type="entry name" value="SET_SpSet7-like"/>
    <property type="match status" value="1"/>
</dbReference>
<dbReference type="GO" id="GO:0052717">
    <property type="term" value="F:tRNA-specific adenosine-34 deaminase activity"/>
    <property type="evidence" value="ECO:0007669"/>
    <property type="project" value="TreeGrafter"/>
</dbReference>
<keyword evidence="5" id="KW-1185">Reference proteome</keyword>
<dbReference type="SMART" id="SM00317">
    <property type="entry name" value="SET"/>
    <property type="match status" value="1"/>
</dbReference>
<name>A0A165TZ65_9AGAM</name>
<dbReference type="InParanoid" id="A0A165TZ65"/>
<sequence length="531" mass="58521">MSDALPLRHKAPDHLNSTGCSIRYSEGKGRGVFASRKIDAQTVVEISPVLLFTKDEYDAHGRHTALDHYTFKWPNGRMALALGLGSLFNHSDHPNVTYTLDTHTDSIRYTTTRPIQPDEELCIFYGHKLWFENAEGVSTLLTPASDLAEDDGMGGLSGISAEEEENEEDMFAFPDGDPSDAIDEADLPFERLKLFEDPEEEAVEQVRTTKVWIVDLPEPRQTNTMLKWLKETSLDSPLLSHLKRVRKTPSPSSATSLLLLPYHDSCPPPSLPSLDPPLPQPYLADVPKTAALTLSSCKVKSSLWPTVYAPRRKGEAEVWERGRVRWACEAMRRVARTAKEAKDSGELPIVAYVPIPYSSAREESTPDHGLTRECIAHDTRKSLGHPLKHAVINAIRAVADYRASTSSEVSTTPAEFAQGELPATATDALTPDPLAIDQTDVETDKSRNGIRYLLTSLTLFTTHEPCIMCSMALLHSRVKEVLYLYPMEKTGGCGGATCLPRLEGVNHRFGIGVWKNFGGKDGMGIGGDVDA</sequence>
<dbReference type="InterPro" id="IPR002125">
    <property type="entry name" value="CMP_dCMP_dom"/>
</dbReference>
<dbReference type="InterPro" id="IPR016193">
    <property type="entry name" value="Cytidine_deaminase-like"/>
</dbReference>
<accession>A0A165TZ65</accession>
<dbReference type="PANTHER" id="PTHR11079:SF156">
    <property type="entry name" value="INACTIVE TRNA-SPECIFIC ADENOSINE DEAMINASE-LIKE PROTEIN 3-RELATED"/>
    <property type="match status" value="1"/>
</dbReference>
<dbReference type="Proteomes" id="UP000076761">
    <property type="component" value="Unassembled WGS sequence"/>
</dbReference>
<dbReference type="EMBL" id="KV425562">
    <property type="protein sequence ID" value="KZT27392.1"/>
    <property type="molecule type" value="Genomic_DNA"/>
</dbReference>
<dbReference type="GO" id="GO:0046872">
    <property type="term" value="F:metal ion binding"/>
    <property type="evidence" value="ECO:0007669"/>
    <property type="project" value="UniProtKB-KW"/>
</dbReference>
<dbReference type="Gene3D" id="3.40.140.10">
    <property type="entry name" value="Cytidine Deaminase, domain 2"/>
    <property type="match status" value="1"/>
</dbReference>
<feature type="domain" description="SET" evidence="3">
    <location>
        <begin position="18"/>
        <end position="126"/>
    </location>
</feature>
<dbReference type="PANTHER" id="PTHR11079">
    <property type="entry name" value="CYTOSINE DEAMINASE FAMILY MEMBER"/>
    <property type="match status" value="1"/>
</dbReference>
<gene>
    <name evidence="4" type="ORF">NEOLEDRAFT_1088973</name>
</gene>
<dbReference type="GO" id="GO:0002100">
    <property type="term" value="P:tRNA wobble adenosine to inosine editing"/>
    <property type="evidence" value="ECO:0007669"/>
    <property type="project" value="InterPro"/>
</dbReference>
<dbReference type="InterPro" id="IPR046341">
    <property type="entry name" value="SET_dom_sf"/>
</dbReference>
<evidence type="ECO:0000256" key="1">
    <source>
        <dbReference type="ARBA" id="ARBA00022694"/>
    </source>
</evidence>
<protein>
    <recommendedName>
        <fullName evidence="3">SET domain-containing protein</fullName>
    </recommendedName>
</protein>
<dbReference type="AlphaFoldDB" id="A0A165TZ65"/>
<dbReference type="FunCoup" id="A0A165TZ65">
    <property type="interactions" value="369"/>
</dbReference>
<dbReference type="Pfam" id="PF00383">
    <property type="entry name" value="dCMP_cyt_deam_1"/>
    <property type="match status" value="1"/>
</dbReference>
<dbReference type="STRING" id="1314782.A0A165TZ65"/>
<comment type="similarity">
    <text evidence="2">Belongs to the cytidine and deoxycytidylate deaminase family. ADAT3 subfamily.</text>
</comment>
<dbReference type="OrthoDB" id="3180714at2759"/>
<keyword evidence="1" id="KW-0819">tRNA processing</keyword>
<dbReference type="SUPFAM" id="SSF53927">
    <property type="entry name" value="Cytidine deaminase-like"/>
    <property type="match status" value="1"/>
</dbReference>
<dbReference type="InterPro" id="IPR001214">
    <property type="entry name" value="SET_dom"/>
</dbReference>
<evidence type="ECO:0000259" key="3">
    <source>
        <dbReference type="PROSITE" id="PS50280"/>
    </source>
</evidence>
<dbReference type="PROSITE" id="PS50280">
    <property type="entry name" value="SET"/>
    <property type="match status" value="1"/>
</dbReference>
<dbReference type="Gene3D" id="2.170.270.10">
    <property type="entry name" value="SET domain"/>
    <property type="match status" value="1"/>
</dbReference>
<organism evidence="4 5">
    <name type="scientific">Neolentinus lepideus HHB14362 ss-1</name>
    <dbReference type="NCBI Taxonomy" id="1314782"/>
    <lineage>
        <taxon>Eukaryota</taxon>
        <taxon>Fungi</taxon>
        <taxon>Dikarya</taxon>
        <taxon>Basidiomycota</taxon>
        <taxon>Agaricomycotina</taxon>
        <taxon>Agaricomycetes</taxon>
        <taxon>Gloeophyllales</taxon>
        <taxon>Gloeophyllaceae</taxon>
        <taxon>Neolentinus</taxon>
    </lineage>
</organism>
<dbReference type="GO" id="GO:0005737">
    <property type="term" value="C:cytoplasm"/>
    <property type="evidence" value="ECO:0007669"/>
    <property type="project" value="TreeGrafter"/>
</dbReference>
<proteinExistence type="inferred from homology"/>
<dbReference type="GO" id="GO:0005634">
    <property type="term" value="C:nucleus"/>
    <property type="evidence" value="ECO:0007669"/>
    <property type="project" value="TreeGrafter"/>
</dbReference>
<evidence type="ECO:0000313" key="5">
    <source>
        <dbReference type="Proteomes" id="UP000076761"/>
    </source>
</evidence>
<evidence type="ECO:0000313" key="4">
    <source>
        <dbReference type="EMBL" id="KZT27392.1"/>
    </source>
</evidence>
<dbReference type="SUPFAM" id="SSF82199">
    <property type="entry name" value="SET domain"/>
    <property type="match status" value="1"/>
</dbReference>
<evidence type="ECO:0000256" key="2">
    <source>
        <dbReference type="ARBA" id="ARBA00038160"/>
    </source>
</evidence>